<dbReference type="GO" id="GO:0046695">
    <property type="term" value="C:SLIK (SAGA-like) complex"/>
    <property type="evidence" value="ECO:0007669"/>
    <property type="project" value="InterPro"/>
</dbReference>
<comment type="caution">
    <text evidence="7">The sequence shown here is derived from an EMBL/GenBank/DDBJ whole genome shotgun (WGS) entry which is preliminary data.</text>
</comment>
<reference evidence="7" key="1">
    <citation type="submission" date="2020-05" db="EMBL/GenBank/DDBJ databases">
        <title>Phylogenomic resolution of chytrid fungi.</title>
        <authorList>
            <person name="Stajich J.E."/>
            <person name="Amses K."/>
            <person name="Simmons R."/>
            <person name="Seto K."/>
            <person name="Myers J."/>
            <person name="Bonds A."/>
            <person name="Quandt C.A."/>
            <person name="Barry K."/>
            <person name="Liu P."/>
            <person name="Grigoriev I."/>
            <person name="Longcore J.E."/>
            <person name="James T.Y."/>
        </authorList>
    </citation>
    <scope>NUCLEOTIDE SEQUENCE</scope>
    <source>
        <strain evidence="7">JEL0379</strain>
    </source>
</reference>
<evidence type="ECO:0000259" key="6">
    <source>
        <dbReference type="SMART" id="SM00803"/>
    </source>
</evidence>
<dbReference type="GO" id="GO:0046982">
    <property type="term" value="F:protein heterodimerization activity"/>
    <property type="evidence" value="ECO:0007669"/>
    <property type="project" value="InterPro"/>
</dbReference>
<dbReference type="InterPro" id="IPR046344">
    <property type="entry name" value="TAF6_C_sf"/>
</dbReference>
<dbReference type="InterPro" id="IPR004823">
    <property type="entry name" value="TAF_TATA-bd_Histone-like_dom"/>
</dbReference>
<dbReference type="GO" id="GO:0003713">
    <property type="term" value="F:transcription coactivator activity"/>
    <property type="evidence" value="ECO:0007669"/>
    <property type="project" value="TreeGrafter"/>
</dbReference>
<comment type="subcellular location">
    <subcellularLocation>
        <location evidence="1">Nucleus</location>
    </subcellularLocation>
</comment>
<dbReference type="InterPro" id="IPR037796">
    <property type="entry name" value="TAF6"/>
</dbReference>
<dbReference type="FunFam" id="1.25.40.770:FF:000001">
    <property type="entry name" value="Transcription initiation factor TFIID subunit 6"/>
    <property type="match status" value="1"/>
</dbReference>
<dbReference type="SUPFAM" id="SSF48371">
    <property type="entry name" value="ARM repeat"/>
    <property type="match status" value="1"/>
</dbReference>
<dbReference type="Gene3D" id="1.10.20.10">
    <property type="entry name" value="Histone, subunit A"/>
    <property type="match status" value="1"/>
</dbReference>
<organism evidence="7 8">
    <name type="scientific">Geranomyces variabilis</name>
    <dbReference type="NCBI Taxonomy" id="109894"/>
    <lineage>
        <taxon>Eukaryota</taxon>
        <taxon>Fungi</taxon>
        <taxon>Fungi incertae sedis</taxon>
        <taxon>Chytridiomycota</taxon>
        <taxon>Chytridiomycota incertae sedis</taxon>
        <taxon>Chytridiomycetes</taxon>
        <taxon>Spizellomycetales</taxon>
        <taxon>Powellomycetaceae</taxon>
        <taxon>Geranomyces</taxon>
    </lineage>
</organism>
<dbReference type="Proteomes" id="UP001212152">
    <property type="component" value="Unassembled WGS sequence"/>
</dbReference>
<feature type="domain" description="TATA box binding protein associated factor (TAF) histone-like fold" evidence="6">
    <location>
        <begin position="2"/>
        <end position="65"/>
    </location>
</feature>
<dbReference type="Pfam" id="PF07571">
    <property type="entry name" value="TAF6_C"/>
    <property type="match status" value="1"/>
</dbReference>
<protein>
    <recommendedName>
        <fullName evidence="6">TATA box binding protein associated factor (TAF) histone-like fold domain-containing protein</fullName>
    </recommendedName>
</protein>
<evidence type="ECO:0000313" key="8">
    <source>
        <dbReference type="Proteomes" id="UP001212152"/>
    </source>
</evidence>
<dbReference type="CDD" id="cd08050">
    <property type="entry name" value="TAF6C"/>
    <property type="match status" value="1"/>
</dbReference>
<dbReference type="SMART" id="SM00803">
    <property type="entry name" value="TAF"/>
    <property type="match status" value="1"/>
</dbReference>
<keyword evidence="8" id="KW-1185">Reference proteome</keyword>
<evidence type="ECO:0000256" key="3">
    <source>
        <dbReference type="ARBA" id="ARBA00023015"/>
    </source>
</evidence>
<dbReference type="Pfam" id="PF02969">
    <property type="entry name" value="TAF"/>
    <property type="match status" value="1"/>
</dbReference>
<evidence type="ECO:0000256" key="2">
    <source>
        <dbReference type="ARBA" id="ARBA00007688"/>
    </source>
</evidence>
<sequence length="465" mass="51478">MSIFTKDSVTAIADTAGISLKEDVANAITQDIEYRLREIVHEAGKFMRHGKRLRLTSEDVNHALRVRNVEPTYGWSAGKASKFQLITQGTQQIYYVDEHELDLEDMLNGPLPPVPLDVAYTAHWLAIEGVQPAIVQNPSPAEISARNFAPSTIALHATTAALSHGLLLQQQQHPLMQRVQSDALIKSALTKELQLYFEKVTEALVSTSEELRSLAVQSIAKDPGIQPLLPYLTQFISEQVSQNVRKLHITHAMMRLTRALLDNPNLFVEPYLHQLIPNILTCIVAKRLCDESATQDHWALRRYAALLASHICTTYGATYQSLQPRVTKTLLRAFIDPVKPLSTAYGGLVGIKALGEEAVRILLVPNLLMFGERIRAVIDEMEEDGKVGRKHEAQMCKDAVVEIMTAHAKQMLLDRQASTAAAAAADEDAILGDPADDVRTEIENQFGIFAEPVCNALFPPMNGSR</sequence>
<name>A0AAD5TJM1_9FUNG</name>
<dbReference type="EMBL" id="JADGJQ010000042">
    <property type="protein sequence ID" value="KAJ3176344.1"/>
    <property type="molecule type" value="Genomic_DNA"/>
</dbReference>
<accession>A0AAD5TJM1</accession>
<dbReference type="Gene3D" id="1.25.40.770">
    <property type="entry name" value="TAF6, C-terminal HEAT repeat domain"/>
    <property type="match status" value="1"/>
</dbReference>
<evidence type="ECO:0000256" key="5">
    <source>
        <dbReference type="ARBA" id="ARBA00023242"/>
    </source>
</evidence>
<keyword evidence="4" id="KW-0804">Transcription</keyword>
<dbReference type="PANTHER" id="PTHR10221">
    <property type="entry name" value="TRANSCRIPTION INITIATION FACTOR TFIID SUBUNIT 6"/>
    <property type="match status" value="1"/>
</dbReference>
<dbReference type="InterPro" id="IPR009072">
    <property type="entry name" value="Histone-fold"/>
</dbReference>
<comment type="similarity">
    <text evidence="2">Belongs to the TAF6 family.</text>
</comment>
<dbReference type="InterPro" id="IPR011442">
    <property type="entry name" value="TAF6_C"/>
</dbReference>
<dbReference type="CDD" id="cd22931">
    <property type="entry name" value="HFD_TAF6"/>
    <property type="match status" value="1"/>
</dbReference>
<dbReference type="PANTHER" id="PTHR10221:SF9">
    <property type="entry name" value="TRANSCRIPTION INITIATION FACTOR TFIID SUBUNIT 6"/>
    <property type="match status" value="1"/>
</dbReference>
<dbReference type="InterPro" id="IPR016024">
    <property type="entry name" value="ARM-type_fold"/>
</dbReference>
<evidence type="ECO:0000256" key="4">
    <source>
        <dbReference type="ARBA" id="ARBA00023163"/>
    </source>
</evidence>
<evidence type="ECO:0000313" key="7">
    <source>
        <dbReference type="EMBL" id="KAJ3176344.1"/>
    </source>
</evidence>
<proteinExistence type="inferred from homology"/>
<gene>
    <name evidence="7" type="ORF">HDU87_005386</name>
</gene>
<dbReference type="GO" id="GO:0051123">
    <property type="term" value="P:RNA polymerase II preinitiation complex assembly"/>
    <property type="evidence" value="ECO:0007669"/>
    <property type="project" value="TreeGrafter"/>
</dbReference>
<keyword evidence="5" id="KW-0539">Nucleus</keyword>
<evidence type="ECO:0000256" key="1">
    <source>
        <dbReference type="ARBA" id="ARBA00004123"/>
    </source>
</evidence>
<dbReference type="AlphaFoldDB" id="A0AAD5TJM1"/>
<dbReference type="GO" id="GO:0000124">
    <property type="term" value="C:SAGA complex"/>
    <property type="evidence" value="ECO:0007669"/>
    <property type="project" value="InterPro"/>
</dbReference>
<dbReference type="SUPFAM" id="SSF47113">
    <property type="entry name" value="Histone-fold"/>
    <property type="match status" value="1"/>
</dbReference>
<dbReference type="GO" id="GO:0005669">
    <property type="term" value="C:transcription factor TFIID complex"/>
    <property type="evidence" value="ECO:0007669"/>
    <property type="project" value="InterPro"/>
</dbReference>
<keyword evidence="3" id="KW-0805">Transcription regulation</keyword>
<dbReference type="GO" id="GO:0016251">
    <property type="term" value="F:RNA polymerase II general transcription initiation factor activity"/>
    <property type="evidence" value="ECO:0007669"/>
    <property type="project" value="InterPro"/>
</dbReference>